<gene>
    <name evidence="2" type="ORF">HER39_16090</name>
</gene>
<organism evidence="2 3">
    <name type="scientific">Arthrobacter deserti</name>
    <dbReference type="NCBI Taxonomy" id="1742687"/>
    <lineage>
        <taxon>Bacteria</taxon>
        <taxon>Bacillati</taxon>
        <taxon>Actinomycetota</taxon>
        <taxon>Actinomycetes</taxon>
        <taxon>Micrococcales</taxon>
        <taxon>Micrococcaceae</taxon>
        <taxon>Arthrobacter</taxon>
    </lineage>
</organism>
<evidence type="ECO:0000313" key="3">
    <source>
        <dbReference type="Proteomes" id="UP000523795"/>
    </source>
</evidence>
<keyword evidence="3" id="KW-1185">Reference proteome</keyword>
<dbReference type="Proteomes" id="UP000523795">
    <property type="component" value="Unassembled WGS sequence"/>
</dbReference>
<dbReference type="InterPro" id="IPR036689">
    <property type="entry name" value="ESAT-6-like_sf"/>
</dbReference>
<protein>
    <recommendedName>
        <fullName evidence="1">ESAT-6-like protein</fullName>
    </recommendedName>
</protein>
<comment type="caution">
    <text evidence="2">The sequence shown here is derived from an EMBL/GenBank/DDBJ whole genome shotgun (WGS) entry which is preliminary data.</text>
</comment>
<evidence type="ECO:0000313" key="2">
    <source>
        <dbReference type="EMBL" id="NKX52058.1"/>
    </source>
</evidence>
<dbReference type="Gene3D" id="1.10.287.1060">
    <property type="entry name" value="ESAT-6-like"/>
    <property type="match status" value="1"/>
</dbReference>
<dbReference type="SUPFAM" id="SSF140453">
    <property type="entry name" value="EsxAB dimer-like"/>
    <property type="match status" value="1"/>
</dbReference>
<evidence type="ECO:0000256" key="1">
    <source>
        <dbReference type="RuleBase" id="RU362001"/>
    </source>
</evidence>
<dbReference type="Pfam" id="PF06013">
    <property type="entry name" value="WXG100"/>
    <property type="match status" value="1"/>
</dbReference>
<reference evidence="2 3" key="1">
    <citation type="submission" date="2020-04" db="EMBL/GenBank/DDBJ databases">
        <authorList>
            <person name="Liu S."/>
        </authorList>
    </citation>
    <scope>NUCLEOTIDE SEQUENCE [LARGE SCALE GENOMIC DNA]</scope>
    <source>
        <strain evidence="2 3">CGMCC 1.15091</strain>
    </source>
</reference>
<proteinExistence type="inferred from homology"/>
<dbReference type="NCBIfam" id="TIGR03930">
    <property type="entry name" value="WXG100_ESAT6"/>
    <property type="match status" value="1"/>
</dbReference>
<dbReference type="EMBL" id="JAAZSR010000389">
    <property type="protein sequence ID" value="NKX52058.1"/>
    <property type="molecule type" value="Genomic_DNA"/>
</dbReference>
<sequence length="100" mass="10584">MAVFHVDSGALQAKSMAVQGTIGRLQAEVESMQAGLRELESLWTGSASANFQQVGSNWRATQLKVEESLAGINAALAHASEQYAQAEAANARMFLGCARS</sequence>
<accession>A0ABX1JS31</accession>
<dbReference type="InterPro" id="IPR010310">
    <property type="entry name" value="T7SS_ESAT-6-like"/>
</dbReference>
<comment type="similarity">
    <text evidence="1">Belongs to the WXG100 family.</text>
</comment>
<name>A0ABX1JS31_9MICC</name>